<gene>
    <name evidence="24" type="ORF">TCM_033372</name>
</gene>
<dbReference type="CDD" id="cd01098">
    <property type="entry name" value="PAN_AP_plant"/>
    <property type="match status" value="1"/>
</dbReference>
<evidence type="ECO:0000256" key="18">
    <source>
        <dbReference type="PROSITE-ProRule" id="PRU10141"/>
    </source>
</evidence>
<dbReference type="FunFam" id="1.10.510.10:FF:000537">
    <property type="entry name" value="Putative receptor-like protein kinase"/>
    <property type="match status" value="1"/>
</dbReference>
<dbReference type="eggNOG" id="ENOG502QRH4">
    <property type="taxonomic scope" value="Eukaryota"/>
</dbReference>
<keyword evidence="3" id="KW-0245">EGF-like domain</keyword>
<evidence type="ECO:0000256" key="1">
    <source>
        <dbReference type="ARBA" id="ARBA00004479"/>
    </source>
</evidence>
<dbReference type="CDD" id="cd00053">
    <property type="entry name" value="EGF"/>
    <property type="match status" value="1"/>
</dbReference>
<keyword evidence="12" id="KW-1015">Disulfide bond</keyword>
<evidence type="ECO:0000256" key="7">
    <source>
        <dbReference type="ARBA" id="ARBA00022741"/>
    </source>
</evidence>
<dbReference type="CDD" id="cd00028">
    <property type="entry name" value="B_lectin"/>
    <property type="match status" value="1"/>
</dbReference>
<dbReference type="SMART" id="SM00108">
    <property type="entry name" value="B_lectin"/>
    <property type="match status" value="1"/>
</dbReference>
<feature type="chain" id="PRO_5001598228" description="Receptor-like serine/threonine-protein kinase" evidence="20">
    <location>
        <begin position="20"/>
        <end position="814"/>
    </location>
</feature>
<dbReference type="GO" id="GO:0004674">
    <property type="term" value="F:protein serine/threonine kinase activity"/>
    <property type="evidence" value="ECO:0007669"/>
    <property type="project" value="UniProtKB-KW"/>
</dbReference>
<keyword evidence="10 19" id="KW-1133">Transmembrane helix</keyword>
<feature type="domain" description="Bulb-type lectin" evidence="22">
    <location>
        <begin position="20"/>
        <end position="145"/>
    </location>
</feature>
<keyword evidence="2 17" id="KW-0723">Serine/threonine-protein kinase</keyword>
<feature type="signal peptide" evidence="20">
    <location>
        <begin position="1"/>
        <end position="19"/>
    </location>
</feature>
<keyword evidence="5 19" id="KW-0812">Transmembrane</keyword>
<accession>A0A061FBL4</accession>
<dbReference type="AlphaFoldDB" id="A0A061FBL4"/>
<dbReference type="InterPro" id="IPR011009">
    <property type="entry name" value="Kinase-like_dom_sf"/>
</dbReference>
<evidence type="ECO:0000256" key="13">
    <source>
        <dbReference type="ARBA" id="ARBA00023170"/>
    </source>
</evidence>
<dbReference type="GO" id="GO:0005524">
    <property type="term" value="F:ATP binding"/>
    <property type="evidence" value="ECO:0007669"/>
    <property type="project" value="UniProtKB-UniRule"/>
</dbReference>
<evidence type="ECO:0000256" key="4">
    <source>
        <dbReference type="ARBA" id="ARBA00022679"/>
    </source>
</evidence>
<dbReference type="PIRSF" id="PIRSF000641">
    <property type="entry name" value="SRK"/>
    <property type="match status" value="1"/>
</dbReference>
<dbReference type="FunFam" id="3.30.200.20:FF:000059">
    <property type="entry name" value="S-receptor-like serine/threonine-protein kinase"/>
    <property type="match status" value="1"/>
</dbReference>
<dbReference type="GO" id="GO:0106310">
    <property type="term" value="F:protein serine kinase activity"/>
    <property type="evidence" value="ECO:0007669"/>
    <property type="project" value="RHEA"/>
</dbReference>
<dbReference type="InterPro" id="IPR000858">
    <property type="entry name" value="S_locus_glycoprot_dom"/>
</dbReference>
<dbReference type="EMBL" id="CM001885">
    <property type="protein sequence ID" value="EOY14112.1"/>
    <property type="molecule type" value="Genomic_DNA"/>
</dbReference>
<dbReference type="InterPro" id="IPR036426">
    <property type="entry name" value="Bulb-type_lectin_dom_sf"/>
</dbReference>
<dbReference type="FunFam" id="2.90.10.10:FF:000017">
    <property type="entry name" value="Putative receptor protein kinase ZmPK1"/>
    <property type="match status" value="1"/>
</dbReference>
<comment type="catalytic activity">
    <reaction evidence="16 17">
        <text>L-seryl-[protein] + ATP = O-phospho-L-seryl-[protein] + ADP + H(+)</text>
        <dbReference type="Rhea" id="RHEA:17989"/>
        <dbReference type="Rhea" id="RHEA-COMP:9863"/>
        <dbReference type="Rhea" id="RHEA-COMP:11604"/>
        <dbReference type="ChEBI" id="CHEBI:15378"/>
        <dbReference type="ChEBI" id="CHEBI:29999"/>
        <dbReference type="ChEBI" id="CHEBI:30616"/>
        <dbReference type="ChEBI" id="CHEBI:83421"/>
        <dbReference type="ChEBI" id="CHEBI:456216"/>
        <dbReference type="EC" id="2.7.11.1"/>
    </reaction>
</comment>
<feature type="binding site" evidence="18">
    <location>
        <position position="538"/>
    </location>
    <ligand>
        <name>ATP</name>
        <dbReference type="ChEBI" id="CHEBI:30616"/>
    </ligand>
</feature>
<dbReference type="PROSITE" id="PS00107">
    <property type="entry name" value="PROTEIN_KINASE_ATP"/>
    <property type="match status" value="1"/>
</dbReference>
<evidence type="ECO:0000256" key="12">
    <source>
        <dbReference type="ARBA" id="ARBA00023157"/>
    </source>
</evidence>
<dbReference type="GO" id="GO:0048544">
    <property type="term" value="P:recognition of pollen"/>
    <property type="evidence" value="ECO:0007669"/>
    <property type="project" value="InterPro"/>
</dbReference>
<feature type="domain" description="Apple" evidence="23">
    <location>
        <begin position="330"/>
        <end position="414"/>
    </location>
</feature>
<dbReference type="PANTHER" id="PTHR47974:SF3">
    <property type="entry name" value="RECEPTOR-LIKE SERINE_THREONINE-PROTEIN KINASE"/>
    <property type="match status" value="1"/>
</dbReference>
<comment type="similarity">
    <text evidence="17">Belongs to the protein kinase superfamily. Ser/Thr protein kinase family.</text>
</comment>
<evidence type="ECO:0000256" key="15">
    <source>
        <dbReference type="ARBA" id="ARBA00047899"/>
    </source>
</evidence>
<keyword evidence="8 17" id="KW-0418">Kinase</keyword>
<evidence type="ECO:0000259" key="22">
    <source>
        <dbReference type="PROSITE" id="PS50927"/>
    </source>
</evidence>
<dbReference type="InterPro" id="IPR017441">
    <property type="entry name" value="Protein_kinase_ATP_BS"/>
</dbReference>
<evidence type="ECO:0000259" key="23">
    <source>
        <dbReference type="PROSITE" id="PS50948"/>
    </source>
</evidence>
<reference evidence="24 25" key="1">
    <citation type="journal article" date="2013" name="Genome Biol.">
        <title>The genome sequence of the most widely cultivated cacao type and its use to identify candidate genes regulating pod color.</title>
        <authorList>
            <person name="Motamayor J.C."/>
            <person name="Mockaitis K."/>
            <person name="Schmutz J."/>
            <person name="Haiminen N."/>
            <person name="Iii D.L."/>
            <person name="Cornejo O."/>
            <person name="Findley S.D."/>
            <person name="Zheng P."/>
            <person name="Utro F."/>
            <person name="Royaert S."/>
            <person name="Saski C."/>
            <person name="Jenkins J."/>
            <person name="Podicheti R."/>
            <person name="Zhao M."/>
            <person name="Scheffler B.E."/>
            <person name="Stack J.C."/>
            <person name="Feltus F.A."/>
            <person name="Mustiga G.M."/>
            <person name="Amores F."/>
            <person name="Phillips W."/>
            <person name="Marelli J.P."/>
            <person name="May G.D."/>
            <person name="Shapiro H."/>
            <person name="Ma J."/>
            <person name="Bustamante C.D."/>
            <person name="Schnell R.J."/>
            <person name="Main D."/>
            <person name="Gilbert D."/>
            <person name="Parida L."/>
            <person name="Kuhn D.N."/>
        </authorList>
    </citation>
    <scope>NUCLEOTIDE SEQUENCE [LARGE SCALE GENOMIC DNA]</scope>
    <source>
        <strain evidence="25">cv. Matina 1-6</strain>
    </source>
</reference>
<evidence type="ECO:0000313" key="25">
    <source>
        <dbReference type="Proteomes" id="UP000026915"/>
    </source>
</evidence>
<dbReference type="InterPro" id="IPR008271">
    <property type="entry name" value="Ser/Thr_kinase_AS"/>
</dbReference>
<keyword evidence="25" id="KW-1185">Reference proteome</keyword>
<keyword evidence="11 19" id="KW-0472">Membrane</keyword>
<evidence type="ECO:0000256" key="17">
    <source>
        <dbReference type="PIRNR" id="PIRNR000641"/>
    </source>
</evidence>
<keyword evidence="6 20" id="KW-0732">Signal</keyword>
<keyword evidence="9 17" id="KW-0067">ATP-binding</keyword>
<dbReference type="EC" id="2.7.11.1" evidence="17"/>
<keyword evidence="13" id="KW-0675">Receptor</keyword>
<dbReference type="OMA" id="DAESHNH"/>
<comment type="catalytic activity">
    <reaction evidence="15 17">
        <text>L-threonyl-[protein] + ATP = O-phospho-L-threonyl-[protein] + ADP + H(+)</text>
        <dbReference type="Rhea" id="RHEA:46608"/>
        <dbReference type="Rhea" id="RHEA-COMP:11060"/>
        <dbReference type="Rhea" id="RHEA-COMP:11605"/>
        <dbReference type="ChEBI" id="CHEBI:15378"/>
        <dbReference type="ChEBI" id="CHEBI:30013"/>
        <dbReference type="ChEBI" id="CHEBI:30616"/>
        <dbReference type="ChEBI" id="CHEBI:61977"/>
        <dbReference type="ChEBI" id="CHEBI:456216"/>
        <dbReference type="EC" id="2.7.11.1"/>
    </reaction>
</comment>
<evidence type="ECO:0000256" key="8">
    <source>
        <dbReference type="ARBA" id="ARBA00022777"/>
    </source>
</evidence>
<comment type="subcellular location">
    <subcellularLocation>
        <location evidence="1">Membrane</location>
        <topology evidence="1">Single-pass type I membrane protein</topology>
    </subcellularLocation>
</comment>
<evidence type="ECO:0000256" key="14">
    <source>
        <dbReference type="ARBA" id="ARBA00023180"/>
    </source>
</evidence>
<dbReference type="Gramene" id="EOY14112">
    <property type="protein sequence ID" value="EOY14112"/>
    <property type="gene ID" value="TCM_033372"/>
</dbReference>
<dbReference type="InterPro" id="IPR003609">
    <property type="entry name" value="Pan_app"/>
</dbReference>
<dbReference type="SUPFAM" id="SSF56112">
    <property type="entry name" value="Protein kinase-like (PK-like)"/>
    <property type="match status" value="1"/>
</dbReference>
<evidence type="ECO:0000256" key="2">
    <source>
        <dbReference type="ARBA" id="ARBA00022527"/>
    </source>
</evidence>
<dbReference type="InterPro" id="IPR001480">
    <property type="entry name" value="Bulb-type_lectin_dom"/>
</dbReference>
<evidence type="ECO:0000259" key="21">
    <source>
        <dbReference type="PROSITE" id="PS50011"/>
    </source>
</evidence>
<dbReference type="HOGENOM" id="CLU_000288_116_2_1"/>
<dbReference type="SMART" id="SM00220">
    <property type="entry name" value="S_TKc"/>
    <property type="match status" value="1"/>
</dbReference>
<dbReference type="SUPFAM" id="SSF51110">
    <property type="entry name" value="alpha-D-mannose-specific plant lectins"/>
    <property type="match status" value="1"/>
</dbReference>
<name>A0A061FBL4_THECC</name>
<evidence type="ECO:0000256" key="5">
    <source>
        <dbReference type="ARBA" id="ARBA00022692"/>
    </source>
</evidence>
<evidence type="ECO:0000256" key="10">
    <source>
        <dbReference type="ARBA" id="ARBA00022989"/>
    </source>
</evidence>
<sequence length="814" mass="91475">MASRFLMMFSLVFSSFCHGLKEGSSISVEKANDVLTSADGTFSAGFHPVGNNAYCFAIWFNKPSCGTNNCTVVWMANRDLPVNGKYSKLSLLKSGNLVLTDAGRVIAWMSNTVSNSKSSSYLELYDTGNLVLHNSDGSRLWQSFDSPTDTLLPLQPLNKNTKLVSSRSKSNYSSGFFTLYFDPDNVLSLVYESPEVSSVYWPDPWLLSWEAGRSTYNSSRIAALDSLGNFTSTDSVNFMSTDYGSKIQRMLKIDSDGNVRLYSLKEGEETWVVSWQAFSQPCRIHGICGPNSVCSYSPNLGRKCSCIPGYMMKNTTDWSFGCVPEFDLPCNQADQFGFLKLRHVEFYGYDYDLYPNYTIKMCEDLCLSMCGCKGFQFKYFKVHRPDGIYCYPKTQLLNGHRSKNFEGDLFLKLPKASLSSFSKTNQDYKLDCSIKFEVLDRKYPTSNQSDSLKLALWSAGAIGVIEIFSIFFVLWILMRTRRNSRSLRGYSLTTASVREFTYADLKKATNDFKEEIGRGGGGIVYKGKLSDGRIAAIKRLIDANHQGEADFLAEANTIGKLHHMNVIEMWGYCTDGKHRLLVYEYMEQGSLAKGLSFKAIDWRKRFEIAVGTAKGLAYLHEECLEWVLHCDIKPQNILIDSSYQPKVSDFGLSWLLNRGDVKYSGSLRIRGTRGYMAPEWVSNLPITSKVDVYSYGIVLLELVTGRNPAMKIHSSTDCEGGEDKGTLVTWVREQMKRATVAETWTGNSEIIDRALDGKYDISEMLILVTIALQCVQEDKDARPTMGQVVEMLIFRESNFAAKALAIAKRLSHGT</sequence>
<dbReference type="Gene3D" id="3.30.200.20">
    <property type="entry name" value="Phosphorylase Kinase, domain 1"/>
    <property type="match status" value="1"/>
</dbReference>
<evidence type="ECO:0000256" key="19">
    <source>
        <dbReference type="SAM" id="Phobius"/>
    </source>
</evidence>
<proteinExistence type="inferred from homology"/>
<dbReference type="GO" id="GO:0004672">
    <property type="term" value="F:protein kinase activity"/>
    <property type="evidence" value="ECO:0000318"/>
    <property type="project" value="GO_Central"/>
</dbReference>
<dbReference type="InterPro" id="IPR000719">
    <property type="entry name" value="Prot_kinase_dom"/>
</dbReference>
<dbReference type="PANTHER" id="PTHR47974">
    <property type="entry name" value="OS07G0415500 PROTEIN"/>
    <property type="match status" value="1"/>
</dbReference>
<evidence type="ECO:0000256" key="9">
    <source>
        <dbReference type="ARBA" id="ARBA00022840"/>
    </source>
</evidence>
<feature type="domain" description="Protein kinase" evidence="21">
    <location>
        <begin position="510"/>
        <end position="794"/>
    </location>
</feature>
<evidence type="ECO:0000256" key="16">
    <source>
        <dbReference type="ARBA" id="ARBA00048679"/>
    </source>
</evidence>
<keyword evidence="7 17" id="KW-0547">Nucleotide-binding</keyword>
<feature type="transmembrane region" description="Helical" evidence="19">
    <location>
        <begin position="454"/>
        <end position="478"/>
    </location>
</feature>
<dbReference type="InterPro" id="IPR024171">
    <property type="entry name" value="SRK-like_kinase"/>
</dbReference>
<dbReference type="PROSITE" id="PS50948">
    <property type="entry name" value="PAN"/>
    <property type="match status" value="1"/>
</dbReference>
<dbReference type="GO" id="GO:0016020">
    <property type="term" value="C:membrane"/>
    <property type="evidence" value="ECO:0007669"/>
    <property type="project" value="UniProtKB-SubCell"/>
</dbReference>
<dbReference type="Gene3D" id="1.10.510.10">
    <property type="entry name" value="Transferase(Phosphotransferase) domain 1"/>
    <property type="match status" value="1"/>
</dbReference>
<keyword evidence="4 17" id="KW-0808">Transferase</keyword>
<evidence type="ECO:0000256" key="11">
    <source>
        <dbReference type="ARBA" id="ARBA00023136"/>
    </source>
</evidence>
<dbReference type="Proteomes" id="UP000026915">
    <property type="component" value="Chromosome 7"/>
</dbReference>
<dbReference type="Pfam" id="PF01453">
    <property type="entry name" value="B_lectin"/>
    <property type="match status" value="1"/>
</dbReference>
<dbReference type="PROSITE" id="PS50011">
    <property type="entry name" value="PROTEIN_KINASE_DOM"/>
    <property type="match status" value="1"/>
</dbReference>
<dbReference type="PROSITE" id="PS50927">
    <property type="entry name" value="BULB_LECTIN"/>
    <property type="match status" value="1"/>
</dbReference>
<dbReference type="PROSITE" id="PS00108">
    <property type="entry name" value="PROTEIN_KINASE_ST"/>
    <property type="match status" value="1"/>
</dbReference>
<dbReference type="Gene3D" id="2.90.10.10">
    <property type="entry name" value="Bulb-type lectin domain"/>
    <property type="match status" value="2"/>
</dbReference>
<evidence type="ECO:0000256" key="20">
    <source>
        <dbReference type="SAM" id="SignalP"/>
    </source>
</evidence>
<dbReference type="Pfam" id="PF00069">
    <property type="entry name" value="Pkinase"/>
    <property type="match status" value="1"/>
</dbReference>
<evidence type="ECO:0000313" key="24">
    <source>
        <dbReference type="EMBL" id="EOY14112.1"/>
    </source>
</evidence>
<organism evidence="24 25">
    <name type="scientific">Theobroma cacao</name>
    <name type="common">Cacao</name>
    <name type="synonym">Cocoa</name>
    <dbReference type="NCBI Taxonomy" id="3641"/>
    <lineage>
        <taxon>Eukaryota</taxon>
        <taxon>Viridiplantae</taxon>
        <taxon>Streptophyta</taxon>
        <taxon>Embryophyta</taxon>
        <taxon>Tracheophyta</taxon>
        <taxon>Spermatophyta</taxon>
        <taxon>Magnoliopsida</taxon>
        <taxon>eudicotyledons</taxon>
        <taxon>Gunneridae</taxon>
        <taxon>Pentapetalae</taxon>
        <taxon>rosids</taxon>
        <taxon>malvids</taxon>
        <taxon>Malvales</taxon>
        <taxon>Malvaceae</taxon>
        <taxon>Byttnerioideae</taxon>
        <taxon>Theobroma</taxon>
    </lineage>
</organism>
<evidence type="ECO:0000256" key="6">
    <source>
        <dbReference type="ARBA" id="ARBA00022729"/>
    </source>
</evidence>
<keyword evidence="14" id="KW-0325">Glycoprotein</keyword>
<dbReference type="Pfam" id="PF00954">
    <property type="entry name" value="S_locus_glycop"/>
    <property type="match status" value="1"/>
</dbReference>
<protein>
    <recommendedName>
        <fullName evidence="17">Receptor-like serine/threonine-protein kinase</fullName>
        <ecNumber evidence="17">2.7.11.1</ecNumber>
    </recommendedName>
</protein>
<evidence type="ECO:0000256" key="3">
    <source>
        <dbReference type="ARBA" id="ARBA00022536"/>
    </source>
</evidence>
<dbReference type="InParanoid" id="A0A061FBL4"/>